<dbReference type="Gene3D" id="3.30.10.20">
    <property type="match status" value="3"/>
</dbReference>
<gene>
    <name evidence="4" type="ORF">DFI_09595</name>
</gene>
<dbReference type="GO" id="GO:0004674">
    <property type="term" value="F:protein serine/threonine kinase activity"/>
    <property type="evidence" value="ECO:0007669"/>
    <property type="project" value="UniProtKB-KW"/>
</dbReference>
<feature type="region of interest" description="Disordered" evidence="1">
    <location>
        <begin position="415"/>
        <end position="463"/>
    </location>
</feature>
<evidence type="ECO:0000256" key="2">
    <source>
        <dbReference type="SAM" id="Phobius"/>
    </source>
</evidence>
<reference evidence="4 5" key="1">
    <citation type="submission" date="2017-05" db="EMBL/GenBank/DDBJ databases">
        <title>The complete genome sequence of Deinococcus ficus isolated from the rhizosphere of the Ficus religiosa L. in Taiwan.</title>
        <authorList>
            <person name="Wu K.-M."/>
            <person name="Liao T.-L."/>
            <person name="Liu Y.-M."/>
            <person name="Young C.-C."/>
            <person name="Tsai S.-F."/>
        </authorList>
    </citation>
    <scope>NUCLEOTIDE SEQUENCE [LARGE SCALE GENOMIC DNA]</scope>
    <source>
        <strain evidence="4 5">CC-FR2-10</strain>
    </source>
</reference>
<keyword evidence="4" id="KW-0808">Transferase</keyword>
<keyword evidence="4" id="KW-0418">Kinase</keyword>
<dbReference type="CDD" id="cd06577">
    <property type="entry name" value="PASTA_pknB"/>
    <property type="match status" value="3"/>
</dbReference>
<evidence type="ECO:0000313" key="5">
    <source>
        <dbReference type="Proteomes" id="UP000259030"/>
    </source>
</evidence>
<organism evidence="4 5">
    <name type="scientific">Deinococcus ficus</name>
    <dbReference type="NCBI Taxonomy" id="317577"/>
    <lineage>
        <taxon>Bacteria</taxon>
        <taxon>Thermotogati</taxon>
        <taxon>Deinococcota</taxon>
        <taxon>Deinococci</taxon>
        <taxon>Deinococcales</taxon>
        <taxon>Deinococcaceae</taxon>
        <taxon>Deinococcus</taxon>
    </lineage>
</organism>
<keyword evidence="4" id="KW-0723">Serine/threonine-protein kinase</keyword>
<dbReference type="Proteomes" id="UP000259030">
    <property type="component" value="Chromosome"/>
</dbReference>
<keyword evidence="2" id="KW-1133">Transmembrane helix</keyword>
<feature type="domain" description="PASTA" evidence="3">
    <location>
        <begin position="204"/>
        <end position="269"/>
    </location>
</feature>
<proteinExistence type="predicted"/>
<dbReference type="AlphaFoldDB" id="A0A221SX46"/>
<dbReference type="RefSeq" id="WP_027462946.1">
    <property type="nucleotide sequence ID" value="NZ_CP021081.1"/>
</dbReference>
<feature type="transmembrane region" description="Helical" evidence="2">
    <location>
        <begin position="177"/>
        <end position="196"/>
    </location>
</feature>
<accession>A0A221SX46</accession>
<dbReference type="InterPro" id="IPR005543">
    <property type="entry name" value="PASTA_dom"/>
</dbReference>
<keyword evidence="2" id="KW-0812">Transmembrane</keyword>
<evidence type="ECO:0000259" key="3">
    <source>
        <dbReference type="PROSITE" id="PS51178"/>
    </source>
</evidence>
<keyword evidence="2" id="KW-0472">Membrane</keyword>
<name>A0A221SX46_9DEIO</name>
<evidence type="ECO:0000313" key="4">
    <source>
        <dbReference type="EMBL" id="ASN81227.1"/>
    </source>
</evidence>
<dbReference type="PROSITE" id="PS51178">
    <property type="entry name" value="PASTA"/>
    <property type="match status" value="3"/>
</dbReference>
<feature type="domain" description="PASTA" evidence="3">
    <location>
        <begin position="343"/>
        <end position="408"/>
    </location>
</feature>
<evidence type="ECO:0000256" key="1">
    <source>
        <dbReference type="SAM" id="MobiDB-lite"/>
    </source>
</evidence>
<sequence>MTGPDAPDQSRLIDGKYRVLRELARQENVTISEVSAAEGVTRHVAWFDVSTPADRQAFHAYRTVLRTLEPAGLTDVVARPGAFYAVWQPVTGTPLDDVLAQPVKSQETVEAVQALAARLAAHGYALTDADIVMNGHEPQIAYLRPATRTPEDIATLNAPALAALSGGRVKRRREPGAWLTFVPGLLFLGGAIYLGGQAAQIYLNPPVREVADVAGQEAQDAARKLTAQGFRVQYTEGQSGAREIGQIIRQEPQAGTNLPVGRLVTLTVNNPPSVAVPRVEEMTVDQVKSSLKDGALVLGKVLTVDGTLTNTAKGHVIAQLPQPGSQTQPGQPVQVLVSSGVQGKETWIPDLTGMTYEQAREYARAAGLVVNRVKEQPSDEPANTVLEQVPAPYVRVEVGSPVTLTVATARYAPPTQSAGNLQLPPPYVPPVTAEPEAPVTPDPVQPPEETTPEPAPPAATGTVTFDYTFPADLPDGSYSVVVRDDDGQREVMAAMDAGTLRGNVARTDQPIPVNGEAVFVILRDGGDYATVTPLTP</sequence>
<protein>
    <submittedName>
        <fullName evidence="4">Serine/threonine protein kinase</fullName>
    </submittedName>
</protein>
<dbReference type="Pfam" id="PF03793">
    <property type="entry name" value="PASTA"/>
    <property type="match status" value="3"/>
</dbReference>
<dbReference type="KEGG" id="dfc:DFI_09595"/>
<dbReference type="STRING" id="317577.GCA_000419625_01994"/>
<keyword evidence="5" id="KW-1185">Reference proteome</keyword>
<feature type="domain" description="PASTA" evidence="3">
    <location>
        <begin position="270"/>
        <end position="339"/>
    </location>
</feature>
<dbReference type="EMBL" id="CP021081">
    <property type="protein sequence ID" value="ASN81227.1"/>
    <property type="molecule type" value="Genomic_DNA"/>
</dbReference>
<dbReference type="SMART" id="SM00740">
    <property type="entry name" value="PASTA"/>
    <property type="match status" value="3"/>
</dbReference>